<organism evidence="3 4">
    <name type="scientific">Mycena pura</name>
    <dbReference type="NCBI Taxonomy" id="153505"/>
    <lineage>
        <taxon>Eukaryota</taxon>
        <taxon>Fungi</taxon>
        <taxon>Dikarya</taxon>
        <taxon>Basidiomycota</taxon>
        <taxon>Agaricomycotina</taxon>
        <taxon>Agaricomycetes</taxon>
        <taxon>Agaricomycetidae</taxon>
        <taxon>Agaricales</taxon>
        <taxon>Marasmiineae</taxon>
        <taxon>Mycenaceae</taxon>
        <taxon>Mycena</taxon>
    </lineage>
</organism>
<comment type="caution">
    <text evidence="3">The sequence shown here is derived from an EMBL/GenBank/DDBJ whole genome shotgun (WGS) entry which is preliminary data.</text>
</comment>
<reference evidence="3" key="1">
    <citation type="submission" date="2023-03" db="EMBL/GenBank/DDBJ databases">
        <title>Massive genome expansion in bonnet fungi (Mycena s.s.) driven by repeated elements and novel gene families across ecological guilds.</title>
        <authorList>
            <consortium name="Lawrence Berkeley National Laboratory"/>
            <person name="Harder C.B."/>
            <person name="Miyauchi S."/>
            <person name="Viragh M."/>
            <person name="Kuo A."/>
            <person name="Thoen E."/>
            <person name="Andreopoulos B."/>
            <person name="Lu D."/>
            <person name="Skrede I."/>
            <person name="Drula E."/>
            <person name="Henrissat B."/>
            <person name="Morin E."/>
            <person name="Kohler A."/>
            <person name="Barry K."/>
            <person name="LaButti K."/>
            <person name="Morin E."/>
            <person name="Salamov A."/>
            <person name="Lipzen A."/>
            <person name="Mereny Z."/>
            <person name="Hegedus B."/>
            <person name="Baldrian P."/>
            <person name="Stursova M."/>
            <person name="Weitz H."/>
            <person name="Taylor A."/>
            <person name="Grigoriev I.V."/>
            <person name="Nagy L.G."/>
            <person name="Martin F."/>
            <person name="Kauserud H."/>
        </authorList>
    </citation>
    <scope>NUCLEOTIDE SEQUENCE</scope>
    <source>
        <strain evidence="3">9144</strain>
    </source>
</reference>
<dbReference type="EMBL" id="JARJCW010000037">
    <property type="protein sequence ID" value="KAJ7207046.1"/>
    <property type="molecule type" value="Genomic_DNA"/>
</dbReference>
<keyword evidence="2" id="KW-0812">Transmembrane</keyword>
<evidence type="ECO:0000256" key="2">
    <source>
        <dbReference type="SAM" id="Phobius"/>
    </source>
</evidence>
<protein>
    <submittedName>
        <fullName evidence="3">Uncharacterized protein</fullName>
    </submittedName>
</protein>
<proteinExistence type="predicted"/>
<feature type="compositionally biased region" description="Polar residues" evidence="1">
    <location>
        <begin position="137"/>
        <end position="146"/>
    </location>
</feature>
<sequence length="443" mass="47395">MISPNSRASRFVIITSRASDSDKSFNIAWISPVADVTYPSDMILAKWTSSETINSPSFKLCATTSKDLQRSLGDKDSSGTCGVALWAPVTENAGVYQAPVTVPNNVLPNREYYLQMEDDAGNKMDSPVFALGAGAPSASNDPQSVTGVEPQAQAPFGSSNPSSVPVAPVAAPVASPLYPGSPAAVSASVSASTSSALNHISTAAAFDPDILSVKTPASTAAFAVPLSVVAVVILIASGLFLRHRRKVNAQCVKDAEKLPRAGTVHSFKSNSSRGSEVELALHVLSRHQECTHSPVSLFMPPQDRVKGRTRSVSTPYAYPYPSYAFDGRVTQRRGSMCFGNTSSVVEHPKRPRLPPIATAGSFETDPVTNVILADYMLPSPTLRSSTSTPRCLLPAPQKLHLRDSTSQSHGTTNPLGSPRSDRYREDRDLYARVESKLDMYRRS</sequence>
<feature type="compositionally biased region" description="Polar residues" evidence="1">
    <location>
        <begin position="404"/>
        <end position="415"/>
    </location>
</feature>
<name>A0AAD6VAZ0_9AGAR</name>
<accession>A0AAD6VAZ0</accession>
<evidence type="ECO:0000256" key="1">
    <source>
        <dbReference type="SAM" id="MobiDB-lite"/>
    </source>
</evidence>
<keyword evidence="2" id="KW-0472">Membrane</keyword>
<feature type="transmembrane region" description="Helical" evidence="2">
    <location>
        <begin position="220"/>
        <end position="241"/>
    </location>
</feature>
<dbReference type="AlphaFoldDB" id="A0AAD6VAZ0"/>
<evidence type="ECO:0000313" key="3">
    <source>
        <dbReference type="EMBL" id="KAJ7207046.1"/>
    </source>
</evidence>
<feature type="region of interest" description="Disordered" evidence="1">
    <location>
        <begin position="134"/>
        <end position="160"/>
    </location>
</feature>
<feature type="region of interest" description="Disordered" evidence="1">
    <location>
        <begin position="401"/>
        <end position="428"/>
    </location>
</feature>
<evidence type="ECO:0000313" key="4">
    <source>
        <dbReference type="Proteomes" id="UP001219525"/>
    </source>
</evidence>
<gene>
    <name evidence="3" type="ORF">GGX14DRAFT_117811</name>
</gene>
<feature type="compositionally biased region" description="Basic and acidic residues" evidence="1">
    <location>
        <begin position="419"/>
        <end position="428"/>
    </location>
</feature>
<keyword evidence="4" id="KW-1185">Reference proteome</keyword>
<dbReference type="Proteomes" id="UP001219525">
    <property type="component" value="Unassembled WGS sequence"/>
</dbReference>
<keyword evidence="2" id="KW-1133">Transmembrane helix</keyword>